<protein>
    <submittedName>
        <fullName evidence="1">Uncharacterized protein</fullName>
    </submittedName>
</protein>
<keyword evidence="2" id="KW-1185">Reference proteome</keyword>
<evidence type="ECO:0000313" key="2">
    <source>
        <dbReference type="Proteomes" id="UP000598271"/>
    </source>
</evidence>
<evidence type="ECO:0000313" key="1">
    <source>
        <dbReference type="EMBL" id="GHB51832.1"/>
    </source>
</evidence>
<proteinExistence type="predicted"/>
<accession>A0A8J3D0B6</accession>
<reference evidence="1 2" key="1">
    <citation type="journal article" date="2014" name="Int. J. Syst. Evol. Microbiol.">
        <title>Complete genome sequence of Corynebacterium casei LMG S-19264T (=DSM 44701T), isolated from a smear-ripened cheese.</title>
        <authorList>
            <consortium name="US DOE Joint Genome Institute (JGI-PGF)"/>
            <person name="Walter F."/>
            <person name="Albersmeier A."/>
            <person name="Kalinowski J."/>
            <person name="Ruckert C."/>
        </authorList>
    </citation>
    <scope>NUCLEOTIDE SEQUENCE [LARGE SCALE GENOMIC DNA]</scope>
    <source>
        <strain evidence="1 2">KCTC 12866</strain>
    </source>
</reference>
<sequence length="260" mass="30216">MTDLVELFVQLQVEWNNFFDKSTEFSLTPNYYEIMKKIIAPLMGIICLASVAQAQFMQDINGRVVTEMAYTDVDGSPYLVEEFNKGIVRTAKDEQVYDGVPMRYDAYKDELEYEKDGKRYRLGPEIISFSIPTGDALYEFQRGFPAVGDLTENSFYQVLHDGNTKMLKHYSKRMREEKAYNSATATKRFDDVEQLYVLKGGRMYPIKKNDKKELLKLLSDEKNLMNYIIKEEQLNFKTEGDMVKLLEEYDAYKAGRKGSN</sequence>
<comment type="caution">
    <text evidence="1">The sequence shown here is derived from an EMBL/GenBank/DDBJ whole genome shotgun (WGS) entry which is preliminary data.</text>
</comment>
<dbReference type="AlphaFoldDB" id="A0A8J3D0B6"/>
<dbReference type="EMBL" id="BMXF01000001">
    <property type="protein sequence ID" value="GHB51832.1"/>
    <property type="molecule type" value="Genomic_DNA"/>
</dbReference>
<dbReference type="Proteomes" id="UP000598271">
    <property type="component" value="Unassembled WGS sequence"/>
</dbReference>
<name>A0A8J3D0B6_9BACT</name>
<gene>
    <name evidence="1" type="ORF">GCM10007390_00500</name>
</gene>
<organism evidence="1 2">
    <name type="scientific">Persicitalea jodogahamensis</name>
    <dbReference type="NCBI Taxonomy" id="402147"/>
    <lineage>
        <taxon>Bacteria</taxon>
        <taxon>Pseudomonadati</taxon>
        <taxon>Bacteroidota</taxon>
        <taxon>Cytophagia</taxon>
        <taxon>Cytophagales</taxon>
        <taxon>Spirosomataceae</taxon>
        <taxon>Persicitalea</taxon>
    </lineage>
</organism>